<dbReference type="CDD" id="cd00063">
    <property type="entry name" value="FN3"/>
    <property type="match status" value="1"/>
</dbReference>
<reference evidence="3 4" key="1">
    <citation type="submission" date="2019-12" db="EMBL/GenBank/DDBJ databases">
        <authorList>
            <person name="Wolfe R."/>
            <person name="Danczak R."/>
            <person name="Wilkins M."/>
        </authorList>
    </citation>
    <scope>NUCLEOTIDE SEQUENCE [LARGE SCALE GENOMIC DNA]</scope>
    <source>
        <strain evidence="3">X2_MaxBin.013</strain>
    </source>
</reference>
<gene>
    <name evidence="3" type="ORF">FD145_1470</name>
</gene>
<keyword evidence="1" id="KW-0732">Signal</keyword>
<dbReference type="InterPro" id="IPR013783">
    <property type="entry name" value="Ig-like_fold"/>
</dbReference>
<protein>
    <recommendedName>
        <fullName evidence="2">Fibronectin type-III domain-containing protein</fullName>
    </recommendedName>
</protein>
<dbReference type="AlphaFoldDB" id="A0A833NWF3"/>
<comment type="caution">
    <text evidence="3">The sequence shown here is derived from an EMBL/GenBank/DDBJ whole genome shotgun (WGS) entry which is preliminary data.</text>
</comment>
<accession>A0A833NWF3</accession>
<dbReference type="InterPro" id="IPR032812">
    <property type="entry name" value="SbsA_Ig"/>
</dbReference>
<dbReference type="EMBL" id="WPAF01000037">
    <property type="protein sequence ID" value="KAF0132995.1"/>
    <property type="molecule type" value="Genomic_DNA"/>
</dbReference>
<dbReference type="Pfam" id="PF13205">
    <property type="entry name" value="Big_5"/>
    <property type="match status" value="1"/>
</dbReference>
<dbReference type="Gene3D" id="2.60.40.10">
    <property type="entry name" value="Immunoglobulins"/>
    <property type="match status" value="1"/>
</dbReference>
<evidence type="ECO:0000256" key="1">
    <source>
        <dbReference type="ARBA" id="ARBA00022729"/>
    </source>
</evidence>
<dbReference type="Gene3D" id="2.60.40.3710">
    <property type="match status" value="1"/>
</dbReference>
<sequence length="1126" mass="114984">MVGALTLTAYSAEARSVDVSDGAINSTGNTSYDLDLTVSAGSSNNLNFSTQPSTTGTAGTNLTTQPKVEVRDAYGNRNTGDSSTQVYLKAVLASDNSTAGNGTLSATTNPVTVSSGLGTFAGVNYNYAESIDLVATAESRTLATSDAVAISSATASYLKVTGTAAMTAGGNNELTVTAYDTYNNVATGYTGSKSLKFSGPANSPSSNVPSVEGIAMGSATTVNFTSGTSDASAATLVAFKVENTTVDATDESAGVGSSGSIAYDLDLTVNVATKNKLLWVTSPATSVTAGATWTTFTIQITDAYGNQTADTDAVIVSPSSGTLGGTVSRSASAGLSTFNDITYNTAAAITVSGTADGLTSTPASNTVSVNPASTSYLKITGTETMTAGANNELTITAYDAYGNVVTEYAGTKGLTFSGPANSPNGDVAKVEGTNIGTAMDVNFTSGTSDATSATLTAYKAETTTVDVTDGTVSSEGNAGYDLDLTVSAGAINSFTIEATAAQVSGTAFESTITAKDAYKNTTITGISGGITLSIGDITTLASAISPTSIAESEILEDGTWTGSLTITATGSGTSILTAEGSTKSGDKVFTITDSDAPSAPTNLSITKEATGSVLYVSWTNPADEDLSGNMVRYSTSAYPSSTSEGTLVSTEAAAASSSKTCRHSGLTNGTTYYYSVFAYDTGNLYSSGGNVSGFPADSEIPTVTITQPNGGESLTGTSYSIMWTASDTGGLTSTPITLRYSTDAGANWTLIAASQANSGTYNWSLPSVSSALCRVSIEAVDIAGNTGRAMSASSFTITTTSVNPTVVAITPADGATSVPVSTEVKVEFSKEMNKESAQNAFTVVTGTYTWSMDNKIMILSTDGKTMTFKPSANLSYSTKYDVAISTSAKDASGNALAAAFTSSFSTEATPDTEDPKIVISTLDKDNNATTLKDDDYISKKPKFKVVLTDNMGINNGAIKMYLDDIEITPTITTVNAASIYMTYEALNDLEDEKKTTHKIKAQVSDTSGRAVTKEIKGLKVASEGPKIVGPVLISPTVLTGGTVNAQIVYNLSADTDATIYLFSPSGRIEWTSKASSGGVGGKAGYNEVTFNGVSDVSGTRLGNGIYVIKIVSGNKVVGKAYLVVSD</sequence>
<evidence type="ECO:0000259" key="2">
    <source>
        <dbReference type="PROSITE" id="PS50853"/>
    </source>
</evidence>
<evidence type="ECO:0000313" key="4">
    <source>
        <dbReference type="Proteomes" id="UP000488506"/>
    </source>
</evidence>
<dbReference type="InterPro" id="IPR003961">
    <property type="entry name" value="FN3_dom"/>
</dbReference>
<dbReference type="PROSITE" id="PS50853">
    <property type="entry name" value="FN3"/>
    <property type="match status" value="1"/>
</dbReference>
<evidence type="ECO:0000313" key="3">
    <source>
        <dbReference type="EMBL" id="KAF0132995.1"/>
    </source>
</evidence>
<name>A0A833NWF3_UNCSA</name>
<dbReference type="Pfam" id="PF00041">
    <property type="entry name" value="fn3"/>
    <property type="match status" value="1"/>
</dbReference>
<dbReference type="Proteomes" id="UP000488506">
    <property type="component" value="Unassembled WGS sequence"/>
</dbReference>
<dbReference type="SMART" id="SM00060">
    <property type="entry name" value="FN3"/>
    <property type="match status" value="1"/>
</dbReference>
<feature type="domain" description="Fibronectin type-III" evidence="2">
    <location>
        <begin position="599"/>
        <end position="709"/>
    </location>
</feature>
<organism evidence="3 4">
    <name type="scientific">Candidatus Saganbacteria bacterium</name>
    <dbReference type="NCBI Taxonomy" id="2575572"/>
    <lineage>
        <taxon>Bacteria</taxon>
        <taxon>Bacillati</taxon>
        <taxon>Saganbacteria</taxon>
    </lineage>
</organism>
<dbReference type="InterPro" id="IPR036116">
    <property type="entry name" value="FN3_sf"/>
</dbReference>
<dbReference type="SUPFAM" id="SSF49265">
    <property type="entry name" value="Fibronectin type III"/>
    <property type="match status" value="1"/>
</dbReference>
<proteinExistence type="predicted"/>